<dbReference type="InterPro" id="IPR050766">
    <property type="entry name" value="Bact_Lucif_Oxidored"/>
</dbReference>
<dbReference type="CDD" id="cd00347">
    <property type="entry name" value="Flavin_utilizing_monoxygenases"/>
    <property type="match status" value="2"/>
</dbReference>
<dbReference type="InterPro" id="IPR036661">
    <property type="entry name" value="Luciferase-like_sf"/>
</dbReference>
<evidence type="ECO:0000259" key="2">
    <source>
        <dbReference type="Pfam" id="PF00296"/>
    </source>
</evidence>
<keyword evidence="4" id="KW-1185">Reference proteome</keyword>
<dbReference type="PANTHER" id="PTHR30137:SF19">
    <property type="entry name" value="LUCIFERASE-LIKE MONOOXYGENASE"/>
    <property type="match status" value="1"/>
</dbReference>
<evidence type="ECO:0000256" key="1">
    <source>
        <dbReference type="ARBA" id="ARBA00007789"/>
    </source>
</evidence>
<dbReference type="Pfam" id="PF00296">
    <property type="entry name" value="Bac_luciferase"/>
    <property type="match status" value="1"/>
</dbReference>
<dbReference type="Gene3D" id="3.20.20.30">
    <property type="entry name" value="Luciferase-like domain"/>
    <property type="match status" value="1"/>
</dbReference>
<dbReference type="InterPro" id="IPR019949">
    <property type="entry name" value="CmoO-like"/>
</dbReference>
<proteinExistence type="predicted"/>
<dbReference type="RefSeq" id="WP_211558409.1">
    <property type="nucleotide sequence ID" value="NZ_JAGVRK010000001.1"/>
</dbReference>
<evidence type="ECO:0000313" key="4">
    <source>
        <dbReference type="Proteomes" id="UP000682403"/>
    </source>
</evidence>
<comment type="caution">
    <text evidence="3">The sequence shown here is derived from an EMBL/GenBank/DDBJ whole genome shotgun (WGS) entry which is preliminary data.</text>
</comment>
<name>A0ABS5LEM9_9BACI</name>
<sequence length="330" mass="36787">MKLSILDQVPVSKNISVTGTFQQTAELAQHAEDLGYTRYWFAEHHGTRGLASTSPEILMSYIASKTSRIRLGSGGVLLPQYSPYKIAENFRLLEAVFPGRIDLGVGRSPGGTQKVRQALLDGAARGLSEFPRQLKDLIYYITDSLPSDHPSHGIKAAPLPESVPPVWILGLGENSARQTAQLGLNYVFGHFIKPDRGQEAFQDYRENFVPTSFSAAPQSLAAVFVICGKDDDHAEELAWSQDLWLLRVEKGLDSRVPSIEEAKAAVLSAADRERMANNRKRMIIGGPDKVKKSIYELSERYETDEIMILTNVYSFEQKKHSYSRLAELFL</sequence>
<gene>
    <name evidence="3" type="ORF">J9317_10595</name>
</gene>
<dbReference type="Proteomes" id="UP000682403">
    <property type="component" value="Unassembled WGS sequence"/>
</dbReference>
<accession>A0ABS5LEM9</accession>
<reference evidence="3 4" key="1">
    <citation type="submission" date="2021-04" db="EMBL/GenBank/DDBJ databases">
        <title>Metabacillus sp. strain KIGAM252 whole genome sequence.</title>
        <authorList>
            <person name="Seo M.-J."/>
            <person name="Cho E.-S."/>
            <person name="Hwang C.Y."/>
            <person name="Yoon D.J."/>
        </authorList>
    </citation>
    <scope>NUCLEOTIDE SEQUENCE [LARGE SCALE GENOMIC DNA]</scope>
    <source>
        <strain evidence="3 4">KIGAM252</strain>
    </source>
</reference>
<feature type="domain" description="Luciferase-like" evidence="2">
    <location>
        <begin position="1"/>
        <end position="299"/>
    </location>
</feature>
<dbReference type="SUPFAM" id="SSF51679">
    <property type="entry name" value="Bacterial luciferase-like"/>
    <property type="match status" value="1"/>
</dbReference>
<organism evidence="3 4">
    <name type="scientific">Metabacillus flavus</name>
    <dbReference type="NCBI Taxonomy" id="2823519"/>
    <lineage>
        <taxon>Bacteria</taxon>
        <taxon>Bacillati</taxon>
        <taxon>Bacillota</taxon>
        <taxon>Bacilli</taxon>
        <taxon>Bacillales</taxon>
        <taxon>Bacillaceae</taxon>
        <taxon>Metabacillus</taxon>
    </lineage>
</organism>
<comment type="similarity">
    <text evidence="1">To bacterial alkanal monooxygenase alpha and beta chains.</text>
</comment>
<dbReference type="EMBL" id="JAGVRK010000001">
    <property type="protein sequence ID" value="MBS2969211.1"/>
    <property type="molecule type" value="Genomic_DNA"/>
</dbReference>
<dbReference type="PANTHER" id="PTHR30137">
    <property type="entry name" value="LUCIFERASE-LIKE MONOOXYGENASE"/>
    <property type="match status" value="1"/>
</dbReference>
<dbReference type="InterPro" id="IPR011251">
    <property type="entry name" value="Luciferase-like_dom"/>
</dbReference>
<protein>
    <submittedName>
        <fullName evidence="3">LLM class flavin-dependent oxidoreductase</fullName>
    </submittedName>
</protein>
<evidence type="ECO:0000313" key="3">
    <source>
        <dbReference type="EMBL" id="MBS2969211.1"/>
    </source>
</evidence>
<dbReference type="NCBIfam" id="TIGR03558">
    <property type="entry name" value="oxido_grp_1"/>
    <property type="match status" value="1"/>
</dbReference>